<keyword evidence="8" id="KW-0472">Membrane</keyword>
<dbReference type="PANTHER" id="PTHR42781">
    <property type="entry name" value="SPERMIDINE/PUTRESCINE IMPORT ATP-BINDING PROTEIN POTA"/>
    <property type="match status" value="1"/>
</dbReference>
<dbReference type="PANTHER" id="PTHR42781:SF4">
    <property type="entry name" value="SPERMIDINE_PUTRESCINE IMPORT ATP-BINDING PROTEIN POTA"/>
    <property type="match status" value="1"/>
</dbReference>
<dbReference type="Gene3D" id="3.40.50.300">
    <property type="entry name" value="P-loop containing nucleotide triphosphate hydrolases"/>
    <property type="match status" value="1"/>
</dbReference>
<keyword evidence="6" id="KW-0408">Iron</keyword>
<dbReference type="GO" id="GO:0005524">
    <property type="term" value="F:ATP binding"/>
    <property type="evidence" value="ECO:0007669"/>
    <property type="project" value="UniProtKB-KW"/>
</dbReference>
<dbReference type="GO" id="GO:0015697">
    <property type="term" value="P:quaternary ammonium group transport"/>
    <property type="evidence" value="ECO:0007669"/>
    <property type="project" value="UniProtKB-ARBA"/>
</dbReference>
<keyword evidence="5" id="KW-0067">ATP-binding</keyword>
<evidence type="ECO:0000256" key="6">
    <source>
        <dbReference type="ARBA" id="ARBA00023004"/>
    </source>
</evidence>
<organism evidence="10 11">
    <name type="scientific">Catenovulum maritimum</name>
    <dbReference type="NCBI Taxonomy" id="1513271"/>
    <lineage>
        <taxon>Bacteria</taxon>
        <taxon>Pseudomonadati</taxon>
        <taxon>Pseudomonadota</taxon>
        <taxon>Gammaproteobacteria</taxon>
        <taxon>Alteromonadales</taxon>
        <taxon>Alteromonadaceae</taxon>
        <taxon>Catenovulum</taxon>
    </lineage>
</organism>
<dbReference type="RefSeq" id="WP_048695028.1">
    <property type="nucleotide sequence ID" value="NZ_KQ130505.1"/>
</dbReference>
<evidence type="ECO:0000256" key="3">
    <source>
        <dbReference type="ARBA" id="ARBA00022496"/>
    </source>
</evidence>
<dbReference type="OrthoDB" id="9802264at2"/>
<dbReference type="SUPFAM" id="SSF52540">
    <property type="entry name" value="P-loop containing nucleoside triphosphate hydrolases"/>
    <property type="match status" value="1"/>
</dbReference>
<sequence>MSALSVKNLHIAYQQQTVIANLNLTIEQGEIVALFGPSGGGKSTILKAIAGLLDQVSGEIAIGDKVVLSETVNLAAEKRHTGLIFQDYALFPHLTVAENIAFGLNQLTKAEQVSKVEKMLTLIKMLEYKDKYPHQLSGGQQQRIAIVRALACEPKILLFDEAFSNIDPQFRFELIADIRDLLKTQGISVLFVTHNQDEAFAFCDRIAVLNQGKIEQIDQAERLFNYPASRFVAEFLGEGLWLSAKVESEVQLSSELGLITYCGDTNITHLIGTKVDVYLRPHHLKLSPSTQTDLYVDHERFVGEFYQSDLTWSGQKIKVKSRQSFLNKPVEIQVDTQISTVFESSH</sequence>
<keyword evidence="7" id="KW-0406">Ion transport</keyword>
<dbReference type="InterPro" id="IPR003439">
    <property type="entry name" value="ABC_transporter-like_ATP-bd"/>
</dbReference>
<protein>
    <submittedName>
        <fullName evidence="10">Iron ABC transporter ATPase</fullName>
    </submittedName>
</protein>
<dbReference type="Proteomes" id="UP000037600">
    <property type="component" value="Unassembled WGS sequence"/>
</dbReference>
<evidence type="ECO:0000256" key="7">
    <source>
        <dbReference type="ARBA" id="ARBA00023065"/>
    </source>
</evidence>
<dbReference type="Pfam" id="PF00005">
    <property type="entry name" value="ABC_tran"/>
    <property type="match status" value="1"/>
</dbReference>
<dbReference type="FunFam" id="3.40.50.300:FF:000425">
    <property type="entry name" value="Probable ABC transporter, ATP-binding subunit"/>
    <property type="match status" value="1"/>
</dbReference>
<feature type="domain" description="ABC transporter" evidence="9">
    <location>
        <begin position="4"/>
        <end position="236"/>
    </location>
</feature>
<dbReference type="InterPro" id="IPR003593">
    <property type="entry name" value="AAA+_ATPase"/>
</dbReference>
<dbReference type="GO" id="GO:0015408">
    <property type="term" value="F:ABC-type ferric iron transporter activity"/>
    <property type="evidence" value="ECO:0007669"/>
    <property type="project" value="InterPro"/>
</dbReference>
<dbReference type="GO" id="GO:0016887">
    <property type="term" value="F:ATP hydrolysis activity"/>
    <property type="evidence" value="ECO:0007669"/>
    <property type="project" value="InterPro"/>
</dbReference>
<gene>
    <name evidence="10" type="ORF">XM47_16575</name>
</gene>
<proteinExistence type="predicted"/>
<keyword evidence="2" id="KW-1003">Cell membrane</keyword>
<reference evidence="10 11" key="1">
    <citation type="submission" date="2015-04" db="EMBL/GenBank/DDBJ databases">
        <title>Draft Genome Sequence of the Novel Agar-Digesting Marine Bacterium Q1.</title>
        <authorList>
            <person name="Li Y."/>
            <person name="Li D."/>
            <person name="Chen G."/>
            <person name="Du Z."/>
        </authorList>
    </citation>
    <scope>NUCLEOTIDE SEQUENCE [LARGE SCALE GENOMIC DNA]</scope>
    <source>
        <strain evidence="10 11">Q1</strain>
    </source>
</reference>
<dbReference type="InterPro" id="IPR017871">
    <property type="entry name" value="ABC_transporter-like_CS"/>
</dbReference>
<dbReference type="PROSITE" id="PS50893">
    <property type="entry name" value="ABC_TRANSPORTER_2"/>
    <property type="match status" value="1"/>
</dbReference>
<evidence type="ECO:0000256" key="1">
    <source>
        <dbReference type="ARBA" id="ARBA00022448"/>
    </source>
</evidence>
<dbReference type="EMBL" id="LAZL01000034">
    <property type="protein sequence ID" value="KMT64007.1"/>
    <property type="molecule type" value="Genomic_DNA"/>
</dbReference>
<dbReference type="CDD" id="cd03259">
    <property type="entry name" value="ABC_Carb_Solutes_like"/>
    <property type="match status" value="1"/>
</dbReference>
<dbReference type="PROSITE" id="PS00211">
    <property type="entry name" value="ABC_TRANSPORTER_1"/>
    <property type="match status" value="1"/>
</dbReference>
<dbReference type="SMART" id="SM00382">
    <property type="entry name" value="AAA"/>
    <property type="match status" value="1"/>
</dbReference>
<evidence type="ECO:0000313" key="11">
    <source>
        <dbReference type="Proteomes" id="UP000037600"/>
    </source>
</evidence>
<evidence type="ECO:0000313" key="10">
    <source>
        <dbReference type="EMBL" id="KMT64007.1"/>
    </source>
</evidence>
<name>A0A0J8GML0_9ALTE</name>
<dbReference type="PATRIC" id="fig|1513271.3.peg.3411"/>
<keyword evidence="4" id="KW-0547">Nucleotide-binding</keyword>
<dbReference type="InterPro" id="IPR050093">
    <property type="entry name" value="ABC_SmlMolc_Importer"/>
</dbReference>
<evidence type="ECO:0000256" key="5">
    <source>
        <dbReference type="ARBA" id="ARBA00022840"/>
    </source>
</evidence>
<comment type="caution">
    <text evidence="10">The sequence shown here is derived from an EMBL/GenBank/DDBJ whole genome shotgun (WGS) entry which is preliminary data.</text>
</comment>
<keyword evidence="1" id="KW-0813">Transport</keyword>
<keyword evidence="3" id="KW-0410">Iron transport</keyword>
<evidence type="ECO:0000256" key="8">
    <source>
        <dbReference type="ARBA" id="ARBA00023136"/>
    </source>
</evidence>
<evidence type="ECO:0000259" key="9">
    <source>
        <dbReference type="PROSITE" id="PS50893"/>
    </source>
</evidence>
<evidence type="ECO:0000256" key="4">
    <source>
        <dbReference type="ARBA" id="ARBA00022741"/>
    </source>
</evidence>
<dbReference type="InterPro" id="IPR015853">
    <property type="entry name" value="ABC_transpr_FbpC"/>
</dbReference>
<dbReference type="AlphaFoldDB" id="A0A0J8GML0"/>
<dbReference type="GO" id="GO:0016020">
    <property type="term" value="C:membrane"/>
    <property type="evidence" value="ECO:0007669"/>
    <property type="project" value="InterPro"/>
</dbReference>
<dbReference type="InterPro" id="IPR027417">
    <property type="entry name" value="P-loop_NTPase"/>
</dbReference>
<evidence type="ECO:0000256" key="2">
    <source>
        <dbReference type="ARBA" id="ARBA00022475"/>
    </source>
</evidence>
<dbReference type="STRING" id="1513271.XM47_16575"/>
<keyword evidence="11" id="KW-1185">Reference proteome</keyword>
<accession>A0A0J8GML0</accession>